<protein>
    <recommendedName>
        <fullName evidence="5">Putative pre-16S rRNA nuclease</fullName>
        <ecNumber evidence="5">3.1.-.-</ecNumber>
    </recommendedName>
</protein>
<dbReference type="GO" id="GO:0004518">
    <property type="term" value="F:nuclease activity"/>
    <property type="evidence" value="ECO:0007669"/>
    <property type="project" value="UniProtKB-KW"/>
</dbReference>
<dbReference type="EMBL" id="BJYZ01000038">
    <property type="protein sequence ID" value="GEO42295.1"/>
    <property type="molecule type" value="Genomic_DNA"/>
</dbReference>
<evidence type="ECO:0000256" key="2">
    <source>
        <dbReference type="ARBA" id="ARBA00022517"/>
    </source>
</evidence>
<evidence type="ECO:0000256" key="5">
    <source>
        <dbReference type="HAMAP-Rule" id="MF_00651"/>
    </source>
</evidence>
<dbReference type="HAMAP" id="MF_00651">
    <property type="entry name" value="Nuclease_YqgF"/>
    <property type="match status" value="1"/>
</dbReference>
<dbReference type="GO" id="GO:0016788">
    <property type="term" value="F:hydrolase activity, acting on ester bonds"/>
    <property type="evidence" value="ECO:0007669"/>
    <property type="project" value="UniProtKB-UniRule"/>
</dbReference>
<evidence type="ECO:0000256" key="6">
    <source>
        <dbReference type="SAM" id="MobiDB-lite"/>
    </source>
</evidence>
<dbReference type="Pfam" id="PF03652">
    <property type="entry name" value="RuvX"/>
    <property type="match status" value="1"/>
</dbReference>
<gene>
    <name evidence="8" type="ORF">SAE02_64430</name>
</gene>
<dbReference type="GO" id="GO:0005829">
    <property type="term" value="C:cytosol"/>
    <property type="evidence" value="ECO:0007669"/>
    <property type="project" value="TreeGrafter"/>
</dbReference>
<comment type="similarity">
    <text evidence="5">Belongs to the YqgF HJR family.</text>
</comment>
<evidence type="ECO:0000256" key="1">
    <source>
        <dbReference type="ARBA" id="ARBA00022490"/>
    </source>
</evidence>
<feature type="compositionally biased region" description="Basic and acidic residues" evidence="6">
    <location>
        <begin position="177"/>
        <end position="187"/>
    </location>
</feature>
<dbReference type="Proteomes" id="UP000321523">
    <property type="component" value="Unassembled WGS sequence"/>
</dbReference>
<dbReference type="PANTHER" id="PTHR33317:SF4">
    <property type="entry name" value="POLYNUCLEOTIDYL TRANSFERASE, RIBONUCLEASE H-LIKE SUPERFAMILY PROTEIN"/>
    <property type="match status" value="1"/>
</dbReference>
<dbReference type="SUPFAM" id="SSF53098">
    <property type="entry name" value="Ribonuclease H-like"/>
    <property type="match status" value="1"/>
</dbReference>
<dbReference type="EC" id="3.1.-.-" evidence="5"/>
<evidence type="ECO:0000256" key="3">
    <source>
        <dbReference type="ARBA" id="ARBA00022722"/>
    </source>
</evidence>
<feature type="domain" description="YqgF/RNase H-like" evidence="7">
    <location>
        <begin position="17"/>
        <end position="122"/>
    </location>
</feature>
<proteinExistence type="inferred from homology"/>
<dbReference type="Gene3D" id="3.30.420.140">
    <property type="entry name" value="YqgF/RNase H-like domain"/>
    <property type="match status" value="1"/>
</dbReference>
<dbReference type="NCBIfam" id="TIGR00250">
    <property type="entry name" value="RNAse_H_YqgF"/>
    <property type="match status" value="1"/>
</dbReference>
<name>A0A512E0S9_9PROT</name>
<dbReference type="PANTHER" id="PTHR33317">
    <property type="entry name" value="POLYNUCLEOTIDYL TRANSFERASE, RIBONUCLEASE H-LIKE SUPERFAMILY PROTEIN"/>
    <property type="match status" value="1"/>
</dbReference>
<evidence type="ECO:0000313" key="9">
    <source>
        <dbReference type="Proteomes" id="UP000321523"/>
    </source>
</evidence>
<keyword evidence="3 5" id="KW-0540">Nuclease</keyword>
<reference evidence="8 9" key="1">
    <citation type="submission" date="2019-07" db="EMBL/GenBank/DDBJ databases">
        <title>Whole genome shotgun sequence of Skermanella aerolata NBRC 106429.</title>
        <authorList>
            <person name="Hosoyama A."/>
            <person name="Uohara A."/>
            <person name="Ohji S."/>
            <person name="Ichikawa N."/>
        </authorList>
    </citation>
    <scope>NUCLEOTIDE SEQUENCE [LARGE SCALE GENOMIC DNA]</scope>
    <source>
        <strain evidence="8 9">NBRC 106429</strain>
    </source>
</reference>
<evidence type="ECO:0000313" key="8">
    <source>
        <dbReference type="EMBL" id="GEO42295.1"/>
    </source>
</evidence>
<evidence type="ECO:0000259" key="7">
    <source>
        <dbReference type="SMART" id="SM00732"/>
    </source>
</evidence>
<feature type="region of interest" description="Disordered" evidence="6">
    <location>
        <begin position="164"/>
        <end position="187"/>
    </location>
</feature>
<keyword evidence="9" id="KW-1185">Reference proteome</keyword>
<keyword evidence="4 5" id="KW-0378">Hydrolase</keyword>
<comment type="subcellular location">
    <subcellularLocation>
        <location evidence="5">Cytoplasm</location>
    </subcellularLocation>
</comment>
<dbReference type="AlphaFoldDB" id="A0A512E0S9"/>
<accession>A0A512E0S9</accession>
<comment type="function">
    <text evidence="5">Could be a nuclease involved in processing of the 5'-end of pre-16S rRNA.</text>
</comment>
<dbReference type="InterPro" id="IPR006641">
    <property type="entry name" value="YqgF/RNaseH-like_dom"/>
</dbReference>
<dbReference type="GO" id="GO:0000967">
    <property type="term" value="P:rRNA 5'-end processing"/>
    <property type="evidence" value="ECO:0007669"/>
    <property type="project" value="UniProtKB-UniRule"/>
</dbReference>
<sequence length="187" mass="20393">MAIRKLTDLLTSVPRGKRLLGLDLGTKTIGMAISDPGFSVASPIGTIKRTKFTADARELAKVLKDREVGAVIIGLPVNMDGSEGPSAERARQFGASMMEHRELLGGEQEIAFWDERLSTSAVQRMMIDADMTRKRRAEVVDKMAAAYILQGALDALGRHKRDLEAPVHPADLDDADLDGHSDDPDRD</sequence>
<keyword evidence="1 5" id="KW-0963">Cytoplasm</keyword>
<keyword evidence="2 5" id="KW-0690">Ribosome biogenesis</keyword>
<dbReference type="InterPro" id="IPR005227">
    <property type="entry name" value="YqgF"/>
</dbReference>
<evidence type="ECO:0000256" key="4">
    <source>
        <dbReference type="ARBA" id="ARBA00022801"/>
    </source>
</evidence>
<comment type="caution">
    <text evidence="8">The sequence shown here is derived from an EMBL/GenBank/DDBJ whole genome shotgun (WGS) entry which is preliminary data.</text>
</comment>
<dbReference type="CDD" id="cd16964">
    <property type="entry name" value="YqgF"/>
    <property type="match status" value="1"/>
</dbReference>
<dbReference type="InterPro" id="IPR012337">
    <property type="entry name" value="RNaseH-like_sf"/>
</dbReference>
<dbReference type="OrthoDB" id="9796140at2"/>
<dbReference type="InterPro" id="IPR037027">
    <property type="entry name" value="YqgF/RNaseH-like_dom_sf"/>
</dbReference>
<organism evidence="8 9">
    <name type="scientific">Skermanella aerolata</name>
    <dbReference type="NCBI Taxonomy" id="393310"/>
    <lineage>
        <taxon>Bacteria</taxon>
        <taxon>Pseudomonadati</taxon>
        <taxon>Pseudomonadota</taxon>
        <taxon>Alphaproteobacteria</taxon>
        <taxon>Rhodospirillales</taxon>
        <taxon>Azospirillaceae</taxon>
        <taxon>Skermanella</taxon>
    </lineage>
</organism>
<dbReference type="RefSeq" id="WP_063772344.1">
    <property type="nucleotide sequence ID" value="NZ_BJYZ01000038.1"/>
</dbReference>
<dbReference type="SMART" id="SM00732">
    <property type="entry name" value="YqgFc"/>
    <property type="match status" value="1"/>
</dbReference>